<feature type="chain" id="PRO_5022671475" description="Kazal-like domain-containing protein" evidence="1">
    <location>
        <begin position="24"/>
        <end position="130"/>
    </location>
</feature>
<keyword evidence="1" id="KW-0732">Signal</keyword>
<evidence type="ECO:0000256" key="1">
    <source>
        <dbReference type="SAM" id="SignalP"/>
    </source>
</evidence>
<name>A0A5E4Q0D1_9NEOP</name>
<accession>A0A5E4Q0D1</accession>
<sequence length="130" mass="15367">MIVLSSKLLLALFFINFCYRCDSYQYSQLIYKRNPAPDGHRCGICPTYFEKICAFNFGSNSTYIFDNHCVMDLFNCLHGTEYIPLNYENCLHFGNFGYVYGIKREDLDYEEREYAIINSKKNPDFADFKF</sequence>
<proteinExistence type="predicted"/>
<reference evidence="2 3" key="1">
    <citation type="submission" date="2017-07" db="EMBL/GenBank/DDBJ databases">
        <authorList>
            <person name="Talla V."/>
            <person name="Backstrom N."/>
        </authorList>
    </citation>
    <scope>NUCLEOTIDE SEQUENCE [LARGE SCALE GENOMIC DNA]</scope>
</reference>
<protein>
    <recommendedName>
        <fullName evidence="4">Kazal-like domain-containing protein</fullName>
    </recommendedName>
</protein>
<organism evidence="2 3">
    <name type="scientific">Leptidea sinapis</name>
    <dbReference type="NCBI Taxonomy" id="189913"/>
    <lineage>
        <taxon>Eukaryota</taxon>
        <taxon>Metazoa</taxon>
        <taxon>Ecdysozoa</taxon>
        <taxon>Arthropoda</taxon>
        <taxon>Hexapoda</taxon>
        <taxon>Insecta</taxon>
        <taxon>Pterygota</taxon>
        <taxon>Neoptera</taxon>
        <taxon>Endopterygota</taxon>
        <taxon>Lepidoptera</taxon>
        <taxon>Glossata</taxon>
        <taxon>Ditrysia</taxon>
        <taxon>Papilionoidea</taxon>
        <taxon>Pieridae</taxon>
        <taxon>Dismorphiinae</taxon>
        <taxon>Leptidea</taxon>
    </lineage>
</organism>
<evidence type="ECO:0008006" key="4">
    <source>
        <dbReference type="Google" id="ProtNLM"/>
    </source>
</evidence>
<dbReference type="EMBL" id="FZQP02000904">
    <property type="protein sequence ID" value="VVC90932.1"/>
    <property type="molecule type" value="Genomic_DNA"/>
</dbReference>
<gene>
    <name evidence="2" type="ORF">LSINAPIS_LOCUS3740</name>
</gene>
<evidence type="ECO:0000313" key="3">
    <source>
        <dbReference type="Proteomes" id="UP000324832"/>
    </source>
</evidence>
<evidence type="ECO:0000313" key="2">
    <source>
        <dbReference type="EMBL" id="VVC90932.1"/>
    </source>
</evidence>
<feature type="signal peptide" evidence="1">
    <location>
        <begin position="1"/>
        <end position="23"/>
    </location>
</feature>
<dbReference type="Proteomes" id="UP000324832">
    <property type="component" value="Unassembled WGS sequence"/>
</dbReference>
<keyword evidence="3" id="KW-1185">Reference proteome</keyword>
<dbReference type="AlphaFoldDB" id="A0A5E4Q0D1"/>
<dbReference type="Gene3D" id="3.30.60.30">
    <property type="match status" value="1"/>
</dbReference>